<evidence type="ECO:0000313" key="1">
    <source>
        <dbReference type="EMBL" id="CAH7671901.1"/>
    </source>
</evidence>
<dbReference type="Proteomes" id="UP001153365">
    <property type="component" value="Unassembled WGS sequence"/>
</dbReference>
<keyword evidence="2" id="KW-1185">Reference proteome</keyword>
<dbReference type="EMBL" id="CALTRL010001289">
    <property type="protein sequence ID" value="CAH7671901.1"/>
    <property type="molecule type" value="Genomic_DNA"/>
</dbReference>
<feature type="non-terminal residue" evidence="1">
    <location>
        <position position="1"/>
    </location>
</feature>
<sequence length="64" mass="7673">RQEEIFTICNVLEKSRVLDHLNIVELQKYLWESKIIKKVAGYSWKLEQDKKIQNLLTKVCRIKA</sequence>
<gene>
    <name evidence="1" type="ORF">PPACK8108_LOCUS6749</name>
</gene>
<proteinExistence type="predicted"/>
<dbReference type="AlphaFoldDB" id="A0AAV0ARJ0"/>
<organism evidence="1 2">
    <name type="scientific">Phakopsora pachyrhizi</name>
    <name type="common">Asian soybean rust disease fungus</name>
    <dbReference type="NCBI Taxonomy" id="170000"/>
    <lineage>
        <taxon>Eukaryota</taxon>
        <taxon>Fungi</taxon>
        <taxon>Dikarya</taxon>
        <taxon>Basidiomycota</taxon>
        <taxon>Pucciniomycotina</taxon>
        <taxon>Pucciniomycetes</taxon>
        <taxon>Pucciniales</taxon>
        <taxon>Phakopsoraceae</taxon>
        <taxon>Phakopsora</taxon>
    </lineage>
</organism>
<evidence type="ECO:0000313" key="2">
    <source>
        <dbReference type="Proteomes" id="UP001153365"/>
    </source>
</evidence>
<accession>A0AAV0ARJ0</accession>
<name>A0AAV0ARJ0_PHAPC</name>
<comment type="caution">
    <text evidence="1">The sequence shown here is derived from an EMBL/GenBank/DDBJ whole genome shotgun (WGS) entry which is preliminary data.</text>
</comment>
<reference evidence="1" key="1">
    <citation type="submission" date="2022-06" db="EMBL/GenBank/DDBJ databases">
        <authorList>
            <consortium name="SYNGENTA / RWTH Aachen University"/>
        </authorList>
    </citation>
    <scope>NUCLEOTIDE SEQUENCE</scope>
</reference>
<protein>
    <submittedName>
        <fullName evidence="1">Uncharacterized protein</fullName>
    </submittedName>
</protein>